<reference evidence="1 2" key="1">
    <citation type="journal article" date="2014" name="Curr. Biol.">
        <title>The genome of the clonal raider ant Cerapachys biroi.</title>
        <authorList>
            <person name="Oxley P.R."/>
            <person name="Ji L."/>
            <person name="Fetter-Pruneda I."/>
            <person name="McKenzie S.K."/>
            <person name="Li C."/>
            <person name="Hu H."/>
            <person name="Zhang G."/>
            <person name="Kronauer D.J."/>
        </authorList>
    </citation>
    <scope>NUCLEOTIDE SEQUENCE [LARGE SCALE GENOMIC DNA]</scope>
</reference>
<dbReference type="EMBL" id="KK108482">
    <property type="protein sequence ID" value="EZA46702.1"/>
    <property type="molecule type" value="Genomic_DNA"/>
</dbReference>
<dbReference type="Gene3D" id="3.30.420.10">
    <property type="entry name" value="Ribonuclease H-like superfamily/Ribonuclease H"/>
    <property type="match status" value="1"/>
</dbReference>
<accession>A0A026VSL0</accession>
<dbReference type="Proteomes" id="UP000053097">
    <property type="component" value="Unassembled WGS sequence"/>
</dbReference>
<dbReference type="AlphaFoldDB" id="A0A026VSL0"/>
<name>A0A026VSL0_OOCBI</name>
<organism evidence="1 2">
    <name type="scientific">Ooceraea biroi</name>
    <name type="common">Clonal raider ant</name>
    <name type="synonym">Cerapachys biroi</name>
    <dbReference type="NCBI Taxonomy" id="2015173"/>
    <lineage>
        <taxon>Eukaryota</taxon>
        <taxon>Metazoa</taxon>
        <taxon>Ecdysozoa</taxon>
        <taxon>Arthropoda</taxon>
        <taxon>Hexapoda</taxon>
        <taxon>Insecta</taxon>
        <taxon>Pterygota</taxon>
        <taxon>Neoptera</taxon>
        <taxon>Endopterygota</taxon>
        <taxon>Hymenoptera</taxon>
        <taxon>Apocrita</taxon>
        <taxon>Aculeata</taxon>
        <taxon>Formicoidea</taxon>
        <taxon>Formicidae</taxon>
        <taxon>Dorylinae</taxon>
        <taxon>Ooceraea</taxon>
    </lineage>
</organism>
<dbReference type="OMA" id="TEMTERN"/>
<dbReference type="InterPro" id="IPR036397">
    <property type="entry name" value="RNaseH_sf"/>
</dbReference>
<sequence>MNRFLTPMLAKLSEDPGKWDRVIDLTEFSFNNTVCGSTGNTPSQLLFGIEQLGEINDSLRLILCGHMTTNRDLSKVREEAAQKIITTQTANEKSYNRSHKTATTYSEGDYVMITNIDTTVGANKKLIPKYKGPYVVHKCLGSDRYVVRDIPGFQITQLPYDGVVSADRMKPWVRYE</sequence>
<gene>
    <name evidence="1" type="ORF">X777_03206</name>
</gene>
<evidence type="ECO:0000313" key="2">
    <source>
        <dbReference type="Proteomes" id="UP000053097"/>
    </source>
</evidence>
<protein>
    <submittedName>
        <fullName evidence="1">Uncharacterized protein</fullName>
    </submittedName>
</protein>
<keyword evidence="2" id="KW-1185">Reference proteome</keyword>
<dbReference type="GO" id="GO:0003676">
    <property type="term" value="F:nucleic acid binding"/>
    <property type="evidence" value="ECO:0007669"/>
    <property type="project" value="InterPro"/>
</dbReference>
<proteinExistence type="predicted"/>
<evidence type="ECO:0000313" key="1">
    <source>
        <dbReference type="EMBL" id="EZA46702.1"/>
    </source>
</evidence>
<dbReference type="OrthoDB" id="7551493at2759"/>